<reference evidence="1" key="1">
    <citation type="submission" date="2014-07" db="EMBL/GenBank/DDBJ databases">
        <authorList>
            <person name="Urmite Genomes Urmite Genomes"/>
        </authorList>
    </citation>
    <scope>NUCLEOTIDE SEQUENCE</scope>
    <source>
        <strain evidence="1">13S34_air</strain>
    </source>
</reference>
<accession>A0A078MHF4</accession>
<dbReference type="PATRIC" id="fig|1461583.4.peg.2515"/>
<dbReference type="HOGENOM" id="CLU_2508759_0_0_9"/>
<dbReference type="EMBL" id="LN483079">
    <property type="protein sequence ID" value="CEA05730.1"/>
    <property type="molecule type" value="Genomic_DNA"/>
</dbReference>
<gene>
    <name evidence="1" type="ORF">BN1050_02622</name>
</gene>
<evidence type="ECO:0000313" key="1">
    <source>
        <dbReference type="EMBL" id="CEA05730.1"/>
    </source>
</evidence>
<dbReference type="AlphaFoldDB" id="A0A078MHF4"/>
<protein>
    <submittedName>
        <fullName evidence="1">Uncharacterized protein</fullName>
    </submittedName>
</protein>
<proteinExistence type="predicted"/>
<organism evidence="1">
    <name type="scientific">Metalysinibacillus saudimassiliensis</name>
    <dbReference type="NCBI Taxonomy" id="1461583"/>
    <lineage>
        <taxon>Bacteria</taxon>
        <taxon>Bacillati</taxon>
        <taxon>Bacillota</taxon>
        <taxon>Bacilli</taxon>
        <taxon>Bacillales</taxon>
        <taxon>Caryophanaceae</taxon>
        <taxon>Metalysinibacillus</taxon>
    </lineage>
</organism>
<sequence>MIRRKNGIITETNLPKTRKVYARSISKGESFKFYPEYIDIFRYEDGHRVSIVMPYKKKVVEQYIAEGWRVAERYKRPVFSLVEGI</sequence>
<name>A0A078MHF4_9BACL</name>